<comment type="caution">
    <text evidence="2">The sequence shown here is derived from an EMBL/GenBank/DDBJ whole genome shotgun (WGS) entry which is preliminary data.</text>
</comment>
<keyword evidence="3" id="KW-1185">Reference proteome</keyword>
<dbReference type="EMBL" id="JAUESC010000381">
    <property type="protein sequence ID" value="KAK0590701.1"/>
    <property type="molecule type" value="Genomic_DNA"/>
</dbReference>
<reference evidence="2" key="2">
    <citation type="submission" date="2023-06" db="EMBL/GenBank/DDBJ databases">
        <authorList>
            <person name="Swenson N.G."/>
            <person name="Wegrzyn J.L."/>
            <person name="Mcevoy S.L."/>
        </authorList>
    </citation>
    <scope>NUCLEOTIDE SEQUENCE</scope>
    <source>
        <strain evidence="2">NS2018</strain>
        <tissue evidence="2">Leaf</tissue>
    </source>
</reference>
<gene>
    <name evidence="2" type="ORF">LWI29_030581</name>
</gene>
<sequence length="253" mass="28614">MDKLRIEFEVERSKKMDETESWINMNQELSVSKEVLLARDVSKKENEELQGRVEDNLDKVAPIKDVSLFKCSKLELETRKGMKCRVERERLCSALSGDGIQVGSKSNGVLVRKDNDKGESLGSSDNKDSFDNTKNNNLKLRKASTSRDVGTKVRYEREFDKREEKDECGSVGKRVLVLSRSNDGVVGSCVGKGNSLGSSVNKDSFMVACLEVLRVFWPIDRVSGYLVLKMDHLGVWPFLIIKQFRLTLKKAKI</sequence>
<proteinExistence type="predicted"/>
<protein>
    <submittedName>
        <fullName evidence="2">Uncharacterized protein</fullName>
    </submittedName>
</protein>
<feature type="compositionally biased region" description="Basic and acidic residues" evidence="1">
    <location>
        <begin position="111"/>
        <end position="131"/>
    </location>
</feature>
<evidence type="ECO:0000313" key="2">
    <source>
        <dbReference type="EMBL" id="KAK0590701.1"/>
    </source>
</evidence>
<dbReference type="AlphaFoldDB" id="A0AA39S4Y8"/>
<dbReference type="Proteomes" id="UP001168877">
    <property type="component" value="Unassembled WGS sequence"/>
</dbReference>
<accession>A0AA39S4Y8</accession>
<feature type="region of interest" description="Disordered" evidence="1">
    <location>
        <begin position="106"/>
        <end position="144"/>
    </location>
</feature>
<name>A0AA39S4Y8_ACESA</name>
<organism evidence="2 3">
    <name type="scientific">Acer saccharum</name>
    <name type="common">Sugar maple</name>
    <dbReference type="NCBI Taxonomy" id="4024"/>
    <lineage>
        <taxon>Eukaryota</taxon>
        <taxon>Viridiplantae</taxon>
        <taxon>Streptophyta</taxon>
        <taxon>Embryophyta</taxon>
        <taxon>Tracheophyta</taxon>
        <taxon>Spermatophyta</taxon>
        <taxon>Magnoliopsida</taxon>
        <taxon>eudicotyledons</taxon>
        <taxon>Gunneridae</taxon>
        <taxon>Pentapetalae</taxon>
        <taxon>rosids</taxon>
        <taxon>malvids</taxon>
        <taxon>Sapindales</taxon>
        <taxon>Sapindaceae</taxon>
        <taxon>Hippocastanoideae</taxon>
        <taxon>Acereae</taxon>
        <taxon>Acer</taxon>
    </lineage>
</organism>
<evidence type="ECO:0000256" key="1">
    <source>
        <dbReference type="SAM" id="MobiDB-lite"/>
    </source>
</evidence>
<evidence type="ECO:0000313" key="3">
    <source>
        <dbReference type="Proteomes" id="UP001168877"/>
    </source>
</evidence>
<reference evidence="2" key="1">
    <citation type="journal article" date="2022" name="Plant J.">
        <title>Strategies of tolerance reflected in two North American maple genomes.</title>
        <authorList>
            <person name="McEvoy S.L."/>
            <person name="Sezen U.U."/>
            <person name="Trouern-Trend A."/>
            <person name="McMahon S.M."/>
            <person name="Schaberg P.G."/>
            <person name="Yang J."/>
            <person name="Wegrzyn J.L."/>
            <person name="Swenson N.G."/>
        </authorList>
    </citation>
    <scope>NUCLEOTIDE SEQUENCE</scope>
    <source>
        <strain evidence="2">NS2018</strain>
    </source>
</reference>